<reference evidence="9" key="1">
    <citation type="submission" date="2022-11" db="UniProtKB">
        <authorList>
            <consortium name="WormBaseParasite"/>
        </authorList>
    </citation>
    <scope>IDENTIFICATION</scope>
</reference>
<comment type="similarity">
    <text evidence="1">Belongs to the ZC3H15/TMA46 family.</text>
</comment>
<protein>
    <submittedName>
        <fullName evidence="9">C3H1-type domain-containing protein</fullName>
    </submittedName>
</protein>
<dbReference type="Gene3D" id="6.20.400.10">
    <property type="match status" value="1"/>
</dbReference>
<accession>A0A915IEA1</accession>
<keyword evidence="3 5" id="KW-0863">Zinc-finger</keyword>
<feature type="region of interest" description="Disordered" evidence="6">
    <location>
        <begin position="44"/>
        <end position="66"/>
    </location>
</feature>
<dbReference type="InterPro" id="IPR032297">
    <property type="entry name" value="Torus"/>
</dbReference>
<feature type="compositionally biased region" description="Acidic residues" evidence="6">
    <location>
        <begin position="345"/>
        <end position="365"/>
    </location>
</feature>
<proteinExistence type="inferred from homology"/>
<dbReference type="SUPFAM" id="SSF90229">
    <property type="entry name" value="CCCH zinc finger"/>
    <property type="match status" value="1"/>
</dbReference>
<evidence type="ECO:0000256" key="4">
    <source>
        <dbReference type="ARBA" id="ARBA00022833"/>
    </source>
</evidence>
<dbReference type="OMA" id="AMIFKPV"/>
<dbReference type="Pfam" id="PF16543">
    <property type="entry name" value="DFRP_C"/>
    <property type="match status" value="1"/>
</dbReference>
<keyword evidence="8" id="KW-1185">Reference proteome</keyword>
<feature type="domain" description="C3H1-type" evidence="7">
    <location>
        <begin position="90"/>
        <end position="117"/>
    </location>
</feature>
<feature type="region of interest" description="Disordered" evidence="6">
    <location>
        <begin position="342"/>
        <end position="403"/>
    </location>
</feature>
<dbReference type="Proteomes" id="UP000887565">
    <property type="component" value="Unplaced"/>
</dbReference>
<dbReference type="GO" id="GO:0008270">
    <property type="term" value="F:zinc ion binding"/>
    <property type="evidence" value="ECO:0007669"/>
    <property type="project" value="UniProtKB-KW"/>
</dbReference>
<dbReference type="InterPro" id="IPR036855">
    <property type="entry name" value="Znf_CCCH_sf"/>
</dbReference>
<evidence type="ECO:0000256" key="5">
    <source>
        <dbReference type="PROSITE-ProRule" id="PRU00723"/>
    </source>
</evidence>
<feature type="domain" description="C3H1-type" evidence="7">
    <location>
        <begin position="164"/>
        <end position="201"/>
    </location>
</feature>
<sequence>MPPKPSKKAEQKQKEKVIDDKTFGLKNKKGAKQQKFIKMVQHQVKNPNQSLSKLEAEKHAGKKQDEDRLDDITKLLKPVAGAVKVDKDVDPKSILCMFFKQGMCQKGDKCKFSHDLEIERKSEKKNIFVDKRDDKGEDNMDDWDENTLLDVVDKKHGEKDKNKPKTAIICKYFLQAIEESKYGWFWECPNGDTCIYRHAVPPGYVCKKDRVKIDQVNKEDEITLEDLIEKERAALGANLTKINFETFCSWKKRKLVEKQKEKAKEEKRKRTDLKAGKEAGLSGRDLFTFNPDLVTQDDEEADETKYAATVILEEGQAEEEMEAKVIDESMFLNGYDLPGSSKLDIDEDLFDDDIDLPSENDEDERDKENCDNLSKNRRNNAEDDEETSLARNLNKMKTGAEDS</sequence>
<dbReference type="GO" id="GO:0005829">
    <property type="term" value="C:cytosol"/>
    <property type="evidence" value="ECO:0007669"/>
    <property type="project" value="TreeGrafter"/>
</dbReference>
<feature type="compositionally biased region" description="Basic and acidic residues" evidence="6">
    <location>
        <begin position="54"/>
        <end position="66"/>
    </location>
</feature>
<evidence type="ECO:0000256" key="3">
    <source>
        <dbReference type="ARBA" id="ARBA00022771"/>
    </source>
</evidence>
<dbReference type="GO" id="GO:0003729">
    <property type="term" value="F:mRNA binding"/>
    <property type="evidence" value="ECO:0007669"/>
    <property type="project" value="TreeGrafter"/>
</dbReference>
<evidence type="ECO:0000256" key="6">
    <source>
        <dbReference type="SAM" id="MobiDB-lite"/>
    </source>
</evidence>
<evidence type="ECO:0000313" key="9">
    <source>
        <dbReference type="WBParaSite" id="nRc.2.0.1.t12227-RA"/>
    </source>
</evidence>
<evidence type="ECO:0000259" key="7">
    <source>
        <dbReference type="PROSITE" id="PS50103"/>
    </source>
</evidence>
<evidence type="ECO:0000313" key="8">
    <source>
        <dbReference type="Proteomes" id="UP000887565"/>
    </source>
</evidence>
<dbReference type="AlphaFoldDB" id="A0A915IEA1"/>
<organism evidence="8 9">
    <name type="scientific">Romanomermis culicivorax</name>
    <name type="common">Nematode worm</name>
    <dbReference type="NCBI Taxonomy" id="13658"/>
    <lineage>
        <taxon>Eukaryota</taxon>
        <taxon>Metazoa</taxon>
        <taxon>Ecdysozoa</taxon>
        <taxon>Nematoda</taxon>
        <taxon>Enoplea</taxon>
        <taxon>Dorylaimia</taxon>
        <taxon>Mermithida</taxon>
        <taxon>Mermithoidea</taxon>
        <taxon>Mermithidae</taxon>
        <taxon>Romanomermis</taxon>
    </lineage>
</organism>
<dbReference type="PROSITE" id="PS50103">
    <property type="entry name" value="ZF_C3H1"/>
    <property type="match status" value="2"/>
</dbReference>
<dbReference type="GO" id="GO:0002181">
    <property type="term" value="P:cytoplasmic translation"/>
    <property type="evidence" value="ECO:0007669"/>
    <property type="project" value="TreeGrafter"/>
</dbReference>
<keyword evidence="2 5" id="KW-0479">Metal-binding</keyword>
<dbReference type="WBParaSite" id="nRc.2.0.1.t12227-RA">
    <property type="protein sequence ID" value="nRc.2.0.1.t12227-RA"/>
    <property type="gene ID" value="nRc.2.0.1.g12227"/>
</dbReference>
<feature type="zinc finger region" description="C3H1-type" evidence="5">
    <location>
        <begin position="164"/>
        <end position="201"/>
    </location>
</feature>
<evidence type="ECO:0000256" key="1">
    <source>
        <dbReference type="ARBA" id="ARBA00010043"/>
    </source>
</evidence>
<dbReference type="SMART" id="SM00356">
    <property type="entry name" value="ZnF_C3H1"/>
    <property type="match status" value="2"/>
</dbReference>
<dbReference type="PANTHER" id="PTHR12681">
    <property type="entry name" value="ZINC FINGER-CONTAINING PROTEIN P48ZNF"/>
    <property type="match status" value="1"/>
</dbReference>
<dbReference type="Pfam" id="PF16131">
    <property type="entry name" value="Torus"/>
    <property type="match status" value="1"/>
</dbReference>
<dbReference type="InterPro" id="IPR000571">
    <property type="entry name" value="Znf_CCCH"/>
</dbReference>
<dbReference type="PANTHER" id="PTHR12681:SF0">
    <property type="entry name" value="ZINC FINGER CCCH DOMAIN-CONTAINING PROTEIN 15"/>
    <property type="match status" value="1"/>
</dbReference>
<keyword evidence="4 5" id="KW-0862">Zinc</keyword>
<dbReference type="InterPro" id="IPR032378">
    <property type="entry name" value="ZC3H15/TMA46_C"/>
</dbReference>
<dbReference type="Gene3D" id="4.10.1000.10">
    <property type="entry name" value="Zinc finger, CCCH-type"/>
    <property type="match status" value="1"/>
</dbReference>
<feature type="zinc finger region" description="C3H1-type" evidence="5">
    <location>
        <begin position="90"/>
        <end position="117"/>
    </location>
</feature>
<evidence type="ECO:0000256" key="2">
    <source>
        <dbReference type="ARBA" id="ARBA00022723"/>
    </source>
</evidence>
<name>A0A915IEA1_ROMCU</name>